<dbReference type="EMBL" id="JACSDZ010000005">
    <property type="protein sequence ID" value="KAF7403218.1"/>
    <property type="molecule type" value="Genomic_DNA"/>
</dbReference>
<organism evidence="1 2">
    <name type="scientific">Vespula germanica</name>
    <name type="common">German yellow jacket</name>
    <name type="synonym">Paravespula germanica</name>
    <dbReference type="NCBI Taxonomy" id="30212"/>
    <lineage>
        <taxon>Eukaryota</taxon>
        <taxon>Metazoa</taxon>
        <taxon>Ecdysozoa</taxon>
        <taxon>Arthropoda</taxon>
        <taxon>Hexapoda</taxon>
        <taxon>Insecta</taxon>
        <taxon>Pterygota</taxon>
        <taxon>Neoptera</taxon>
        <taxon>Endopterygota</taxon>
        <taxon>Hymenoptera</taxon>
        <taxon>Apocrita</taxon>
        <taxon>Aculeata</taxon>
        <taxon>Vespoidea</taxon>
        <taxon>Vespidae</taxon>
        <taxon>Vespinae</taxon>
        <taxon>Vespula</taxon>
    </lineage>
</organism>
<dbReference type="PANTHER" id="PTHR31581:SF1">
    <property type="entry name" value="KICSTOR SUBUNIT 2"/>
    <property type="match status" value="1"/>
</dbReference>
<reference evidence="1" key="1">
    <citation type="journal article" date="2020" name="G3 (Bethesda)">
        <title>High-Quality Assemblies for Three Invasive Social Wasps from the &lt;i&gt;Vespula&lt;/i&gt; Genus.</title>
        <authorList>
            <person name="Harrop T.W.R."/>
            <person name="Guhlin J."/>
            <person name="McLaughlin G.M."/>
            <person name="Permina E."/>
            <person name="Stockwell P."/>
            <person name="Gilligan J."/>
            <person name="Le Lec M.F."/>
            <person name="Gruber M.A.M."/>
            <person name="Quinn O."/>
            <person name="Lovegrove M."/>
            <person name="Duncan E.J."/>
            <person name="Remnant E.J."/>
            <person name="Van Eeckhoven J."/>
            <person name="Graham B."/>
            <person name="Knapp R.A."/>
            <person name="Langford K.W."/>
            <person name="Kronenberg Z."/>
            <person name="Press M.O."/>
            <person name="Eacker S.M."/>
            <person name="Wilson-Rankin E.E."/>
            <person name="Purcell J."/>
            <person name="Lester P.J."/>
            <person name="Dearden P.K."/>
        </authorList>
    </citation>
    <scope>NUCLEOTIDE SEQUENCE</scope>
    <source>
        <strain evidence="1">Linc-1</strain>
    </source>
</reference>
<evidence type="ECO:0000313" key="2">
    <source>
        <dbReference type="Proteomes" id="UP000617340"/>
    </source>
</evidence>
<dbReference type="InterPro" id="IPR018544">
    <property type="entry name" value="KICS_2"/>
</dbReference>
<dbReference type="Proteomes" id="UP000617340">
    <property type="component" value="Unassembled WGS sequence"/>
</dbReference>
<dbReference type="GO" id="GO:0034198">
    <property type="term" value="P:cellular response to amino acid starvation"/>
    <property type="evidence" value="ECO:0007669"/>
    <property type="project" value="TreeGrafter"/>
</dbReference>
<dbReference type="GO" id="GO:1904262">
    <property type="term" value="P:negative regulation of TORC1 signaling"/>
    <property type="evidence" value="ECO:0007669"/>
    <property type="project" value="TreeGrafter"/>
</dbReference>
<keyword evidence="2" id="KW-1185">Reference proteome</keyword>
<dbReference type="Pfam" id="PF09404">
    <property type="entry name" value="C12orf66_like"/>
    <property type="match status" value="1"/>
</dbReference>
<dbReference type="GO" id="GO:0042149">
    <property type="term" value="P:cellular response to glucose starvation"/>
    <property type="evidence" value="ECO:0007669"/>
    <property type="project" value="TreeGrafter"/>
</dbReference>
<comment type="caution">
    <text evidence="1">The sequence shown here is derived from an EMBL/GenBank/DDBJ whole genome shotgun (WGS) entry which is preliminary data.</text>
</comment>
<gene>
    <name evidence="1" type="ORF">HZH68_006012</name>
</gene>
<evidence type="ECO:0000313" key="1">
    <source>
        <dbReference type="EMBL" id="KAF7403218.1"/>
    </source>
</evidence>
<protein>
    <submittedName>
        <fullName evidence="1">Uncharacterized protein</fullName>
    </submittedName>
</protein>
<dbReference type="AlphaFoldDB" id="A0A834ND97"/>
<dbReference type="InterPro" id="IPR038060">
    <property type="entry name" value="C12orf66-like_central_sf"/>
</dbReference>
<dbReference type="Gene3D" id="1.10.3450.30">
    <property type="match status" value="1"/>
</dbReference>
<dbReference type="GO" id="GO:0061462">
    <property type="term" value="P:protein localization to lysosome"/>
    <property type="evidence" value="ECO:0007669"/>
    <property type="project" value="TreeGrafter"/>
</dbReference>
<sequence>MTRRTNAIAAIVAEVSIYEKIHSIIVNNKVMKYEELLQSINTILQAHSLSCSHLALTAIKTILTLECEILVQLTEAHIEIQYWRFLPTLMALFGAQTRMSAWERTLQSKENSNFHCKHNAVTVLIIFDSRGMKDSEPD</sequence>
<name>A0A834ND97_VESGE</name>
<accession>A0A834ND97</accession>
<proteinExistence type="predicted"/>
<dbReference type="PANTHER" id="PTHR31581">
    <property type="entry name" value="KICSTOR COMPLEX PROTEIN C12ORF66"/>
    <property type="match status" value="1"/>
</dbReference>
<dbReference type="SUPFAM" id="SSF158548">
    <property type="entry name" value="FLJ32549 domain-like"/>
    <property type="match status" value="1"/>
</dbReference>